<comment type="caution">
    <text evidence="1">The sequence shown here is derived from an EMBL/GenBank/DDBJ whole genome shotgun (WGS) entry which is preliminary data.</text>
</comment>
<evidence type="ECO:0000313" key="1">
    <source>
        <dbReference type="EMBL" id="KAJ7993090.1"/>
    </source>
</evidence>
<reference evidence="1" key="1">
    <citation type="submission" date="2021-05" db="EMBL/GenBank/DDBJ databases">
        <authorList>
            <person name="Pan Q."/>
            <person name="Jouanno E."/>
            <person name="Zahm M."/>
            <person name="Klopp C."/>
            <person name="Cabau C."/>
            <person name="Louis A."/>
            <person name="Berthelot C."/>
            <person name="Parey E."/>
            <person name="Roest Crollius H."/>
            <person name="Montfort J."/>
            <person name="Robinson-Rechavi M."/>
            <person name="Bouchez O."/>
            <person name="Lampietro C."/>
            <person name="Lopez Roques C."/>
            <person name="Donnadieu C."/>
            <person name="Postlethwait J."/>
            <person name="Bobe J."/>
            <person name="Dillon D."/>
            <person name="Chandos A."/>
            <person name="von Hippel F."/>
            <person name="Guiguen Y."/>
        </authorList>
    </citation>
    <scope>NUCLEOTIDE SEQUENCE</scope>
    <source>
        <strain evidence="1">YG-Jan2019</strain>
    </source>
</reference>
<name>A0ACC2FPD3_DALPE</name>
<dbReference type="EMBL" id="CM055751">
    <property type="protein sequence ID" value="KAJ7993090.1"/>
    <property type="molecule type" value="Genomic_DNA"/>
</dbReference>
<proteinExistence type="predicted"/>
<accession>A0ACC2FPD3</accession>
<dbReference type="Proteomes" id="UP001157502">
    <property type="component" value="Chromosome 24"/>
</dbReference>
<evidence type="ECO:0000313" key="2">
    <source>
        <dbReference type="Proteomes" id="UP001157502"/>
    </source>
</evidence>
<sequence length="100" mass="10725">MPSAAVVGDRELVCSRADRPPVLMGRLEERSSLLVGGWGVWSSLSAWPVPNLNGTSDRQAVLSRGAVSNPNPPSPPERYPKPLSLHTRTLSSFSGLFRGS</sequence>
<organism evidence="1 2">
    <name type="scientific">Dallia pectoralis</name>
    <name type="common">Alaska blackfish</name>
    <dbReference type="NCBI Taxonomy" id="75939"/>
    <lineage>
        <taxon>Eukaryota</taxon>
        <taxon>Metazoa</taxon>
        <taxon>Chordata</taxon>
        <taxon>Craniata</taxon>
        <taxon>Vertebrata</taxon>
        <taxon>Euteleostomi</taxon>
        <taxon>Actinopterygii</taxon>
        <taxon>Neopterygii</taxon>
        <taxon>Teleostei</taxon>
        <taxon>Protacanthopterygii</taxon>
        <taxon>Esociformes</taxon>
        <taxon>Umbridae</taxon>
        <taxon>Dallia</taxon>
    </lineage>
</organism>
<gene>
    <name evidence="1" type="ORF">DPEC_G00268820</name>
</gene>
<keyword evidence="2" id="KW-1185">Reference proteome</keyword>
<protein>
    <submittedName>
        <fullName evidence="1">Uncharacterized protein</fullName>
    </submittedName>
</protein>